<dbReference type="Proteomes" id="UP000069940">
    <property type="component" value="Unassembled WGS sequence"/>
</dbReference>
<dbReference type="EnsemblMetazoa" id="AALFPA23_022549.R33459">
    <property type="protein sequence ID" value="AALFPA23_022549.P33459"/>
    <property type="gene ID" value="AALFPA23_022549"/>
</dbReference>
<feature type="transmembrane region" description="Helical" evidence="2">
    <location>
        <begin position="128"/>
        <end position="150"/>
    </location>
</feature>
<feature type="region of interest" description="Disordered" evidence="1">
    <location>
        <begin position="61"/>
        <end position="98"/>
    </location>
</feature>
<evidence type="ECO:0000313" key="3">
    <source>
        <dbReference type="EnsemblMetazoa" id="AALFPA23_022549.P33459"/>
    </source>
</evidence>
<keyword evidence="2" id="KW-1133">Transmembrane helix</keyword>
<dbReference type="GeneID" id="109426648"/>
<accession>A0ABM1ZXI0</accession>
<name>A0ABM1ZXI0_AEDAL</name>
<dbReference type="RefSeq" id="XP_062699263.1">
    <property type="nucleotide sequence ID" value="XM_062843279.1"/>
</dbReference>
<evidence type="ECO:0000256" key="1">
    <source>
        <dbReference type="SAM" id="MobiDB-lite"/>
    </source>
</evidence>
<protein>
    <submittedName>
        <fullName evidence="3">Uncharacterized protein</fullName>
    </submittedName>
</protein>
<organism evidence="3 4">
    <name type="scientific">Aedes albopictus</name>
    <name type="common">Asian tiger mosquito</name>
    <name type="synonym">Stegomyia albopicta</name>
    <dbReference type="NCBI Taxonomy" id="7160"/>
    <lineage>
        <taxon>Eukaryota</taxon>
        <taxon>Metazoa</taxon>
        <taxon>Ecdysozoa</taxon>
        <taxon>Arthropoda</taxon>
        <taxon>Hexapoda</taxon>
        <taxon>Insecta</taxon>
        <taxon>Pterygota</taxon>
        <taxon>Neoptera</taxon>
        <taxon>Endopterygota</taxon>
        <taxon>Diptera</taxon>
        <taxon>Nematocera</taxon>
        <taxon>Culicoidea</taxon>
        <taxon>Culicidae</taxon>
        <taxon>Culicinae</taxon>
        <taxon>Aedini</taxon>
        <taxon>Aedes</taxon>
        <taxon>Stegomyia</taxon>
    </lineage>
</organism>
<keyword evidence="4" id="KW-1185">Reference proteome</keyword>
<reference evidence="3" key="2">
    <citation type="submission" date="2025-05" db="UniProtKB">
        <authorList>
            <consortium name="EnsemblMetazoa"/>
        </authorList>
    </citation>
    <scope>IDENTIFICATION</scope>
    <source>
        <strain evidence="3">Foshan</strain>
    </source>
</reference>
<proteinExistence type="predicted"/>
<reference evidence="4" key="1">
    <citation type="journal article" date="2015" name="Proc. Natl. Acad. Sci. U.S.A.">
        <title>Genome sequence of the Asian Tiger mosquito, Aedes albopictus, reveals insights into its biology, genetics, and evolution.</title>
        <authorList>
            <person name="Chen X.G."/>
            <person name="Jiang X."/>
            <person name="Gu J."/>
            <person name="Xu M."/>
            <person name="Wu Y."/>
            <person name="Deng Y."/>
            <person name="Zhang C."/>
            <person name="Bonizzoni M."/>
            <person name="Dermauw W."/>
            <person name="Vontas J."/>
            <person name="Armbruster P."/>
            <person name="Huang X."/>
            <person name="Yang Y."/>
            <person name="Zhang H."/>
            <person name="He W."/>
            <person name="Peng H."/>
            <person name="Liu Y."/>
            <person name="Wu K."/>
            <person name="Chen J."/>
            <person name="Lirakis M."/>
            <person name="Topalis P."/>
            <person name="Van Leeuwen T."/>
            <person name="Hall A.B."/>
            <person name="Jiang X."/>
            <person name="Thorpe C."/>
            <person name="Mueller R.L."/>
            <person name="Sun C."/>
            <person name="Waterhouse R.M."/>
            <person name="Yan G."/>
            <person name="Tu Z.J."/>
            <person name="Fang X."/>
            <person name="James A.A."/>
        </authorList>
    </citation>
    <scope>NUCLEOTIDE SEQUENCE [LARGE SCALE GENOMIC DNA]</scope>
    <source>
        <strain evidence="4">Foshan</strain>
    </source>
</reference>
<sequence>MEEYLSSTVGIVPAAAIMDAVGSKYNSNITMKYGARADEATSAAAAAASAAAAIISIEEIDSDSPQQSASDEQKQAHRHSLPSFHRSAKTKDPDSVSMASSTHFTMVNGVGGPQRLPKGGICSRGHQITILIVTMSIVFMVGICAAVFFLEMRAREMPR</sequence>
<evidence type="ECO:0000256" key="2">
    <source>
        <dbReference type="SAM" id="Phobius"/>
    </source>
</evidence>
<keyword evidence="2" id="KW-0812">Transmembrane</keyword>
<keyword evidence="2" id="KW-0472">Membrane</keyword>
<evidence type="ECO:0000313" key="4">
    <source>
        <dbReference type="Proteomes" id="UP000069940"/>
    </source>
</evidence>